<dbReference type="Proteomes" id="UP000828390">
    <property type="component" value="Unassembled WGS sequence"/>
</dbReference>
<keyword evidence="2" id="KW-1185">Reference proteome</keyword>
<organism evidence="1 2">
    <name type="scientific">Dreissena polymorpha</name>
    <name type="common">Zebra mussel</name>
    <name type="synonym">Mytilus polymorpha</name>
    <dbReference type="NCBI Taxonomy" id="45954"/>
    <lineage>
        <taxon>Eukaryota</taxon>
        <taxon>Metazoa</taxon>
        <taxon>Spiralia</taxon>
        <taxon>Lophotrochozoa</taxon>
        <taxon>Mollusca</taxon>
        <taxon>Bivalvia</taxon>
        <taxon>Autobranchia</taxon>
        <taxon>Heteroconchia</taxon>
        <taxon>Euheterodonta</taxon>
        <taxon>Imparidentia</taxon>
        <taxon>Neoheterodontei</taxon>
        <taxon>Myida</taxon>
        <taxon>Dreissenoidea</taxon>
        <taxon>Dreissenidae</taxon>
        <taxon>Dreissena</taxon>
    </lineage>
</organism>
<dbReference type="EMBL" id="JAIWYP010000011">
    <property type="protein sequence ID" value="KAH3741427.1"/>
    <property type="molecule type" value="Genomic_DNA"/>
</dbReference>
<dbReference type="AlphaFoldDB" id="A0A9D4I2L1"/>
<comment type="caution">
    <text evidence="1">The sequence shown here is derived from an EMBL/GenBank/DDBJ whole genome shotgun (WGS) entry which is preliminary data.</text>
</comment>
<sequence>MMEVPFFRLSPLLSENVPMNCVDEQTIKKMVEETKAYIGENKATIKKVTELLTKK</sequence>
<evidence type="ECO:0000313" key="1">
    <source>
        <dbReference type="EMBL" id="KAH3741427.1"/>
    </source>
</evidence>
<gene>
    <name evidence="1" type="ORF">DPMN_048152</name>
</gene>
<evidence type="ECO:0000313" key="2">
    <source>
        <dbReference type="Proteomes" id="UP000828390"/>
    </source>
</evidence>
<name>A0A9D4I2L1_DREPO</name>
<reference evidence="1" key="2">
    <citation type="submission" date="2020-11" db="EMBL/GenBank/DDBJ databases">
        <authorList>
            <person name="McCartney M.A."/>
            <person name="Auch B."/>
            <person name="Kono T."/>
            <person name="Mallez S."/>
            <person name="Becker A."/>
            <person name="Gohl D.M."/>
            <person name="Silverstein K.A.T."/>
            <person name="Koren S."/>
            <person name="Bechman K.B."/>
            <person name="Herman A."/>
            <person name="Abrahante J.E."/>
            <person name="Garbe J."/>
        </authorList>
    </citation>
    <scope>NUCLEOTIDE SEQUENCE</scope>
    <source>
        <strain evidence="1">Duluth1</strain>
        <tissue evidence="1">Whole animal</tissue>
    </source>
</reference>
<accession>A0A9D4I2L1</accession>
<reference evidence="1" key="1">
    <citation type="journal article" date="2019" name="bioRxiv">
        <title>The Genome of the Zebra Mussel, Dreissena polymorpha: A Resource for Invasive Species Research.</title>
        <authorList>
            <person name="McCartney M.A."/>
            <person name="Auch B."/>
            <person name="Kono T."/>
            <person name="Mallez S."/>
            <person name="Zhang Y."/>
            <person name="Obille A."/>
            <person name="Becker A."/>
            <person name="Abrahante J.E."/>
            <person name="Garbe J."/>
            <person name="Badalamenti J.P."/>
            <person name="Herman A."/>
            <person name="Mangelson H."/>
            <person name="Liachko I."/>
            <person name="Sullivan S."/>
            <person name="Sone E.D."/>
            <person name="Koren S."/>
            <person name="Silverstein K.A.T."/>
            <person name="Beckman K.B."/>
            <person name="Gohl D.M."/>
        </authorList>
    </citation>
    <scope>NUCLEOTIDE SEQUENCE</scope>
    <source>
        <strain evidence="1">Duluth1</strain>
        <tissue evidence="1">Whole animal</tissue>
    </source>
</reference>
<protein>
    <submittedName>
        <fullName evidence="1">Uncharacterized protein</fullName>
    </submittedName>
</protein>
<proteinExistence type="predicted"/>